<evidence type="ECO:0000256" key="8">
    <source>
        <dbReference type="ARBA" id="ARBA00031254"/>
    </source>
</evidence>
<dbReference type="PANTHER" id="PTHR12881:SF10">
    <property type="entry name" value="MEDIATOR OF RNA POLYMERASE II TRANSCRIPTION SUBUNIT 1"/>
    <property type="match status" value="1"/>
</dbReference>
<dbReference type="KEGG" id="tad:TRIADDRAFT_54978"/>
<feature type="region of interest" description="Disordered" evidence="10">
    <location>
        <begin position="761"/>
        <end position="784"/>
    </location>
</feature>
<dbReference type="PhylomeDB" id="B3RQG3"/>
<comment type="subcellular location">
    <subcellularLocation>
        <location evidence="1 9">Nucleus</location>
    </subcellularLocation>
</comment>
<evidence type="ECO:0000256" key="6">
    <source>
        <dbReference type="ARBA" id="ARBA00023163"/>
    </source>
</evidence>
<comment type="function">
    <text evidence="9">Component of the Mediator complex, a coactivator involved in the regulated transcription of nearly all RNA polymerase II-dependent genes. Mediator functions as a bridge to convey information from gene-specific regulatory proteins to the basal RNA polymerase II transcription machinery. Mediator is recruited to promoters by direct interactions with regulatory proteins and serves as a scaffold for the assembly of a functional preinitiation complex with RNA polymerase II and the general transcription factors.</text>
</comment>
<evidence type="ECO:0000256" key="9">
    <source>
        <dbReference type="RuleBase" id="RU364059"/>
    </source>
</evidence>
<evidence type="ECO:0000259" key="11">
    <source>
        <dbReference type="Pfam" id="PF10744"/>
    </source>
</evidence>
<evidence type="ECO:0000313" key="13">
    <source>
        <dbReference type="Proteomes" id="UP000009022"/>
    </source>
</evidence>
<organism evidence="12 13">
    <name type="scientific">Trichoplax adhaerens</name>
    <name type="common">Trichoplax reptans</name>
    <dbReference type="NCBI Taxonomy" id="10228"/>
    <lineage>
        <taxon>Eukaryota</taxon>
        <taxon>Metazoa</taxon>
        <taxon>Placozoa</taxon>
        <taxon>Uniplacotomia</taxon>
        <taxon>Trichoplacea</taxon>
        <taxon>Trichoplacidae</taxon>
        <taxon>Trichoplax</taxon>
    </lineage>
</organism>
<feature type="domain" description="Mediator complex subunit Med1" evidence="11">
    <location>
        <begin position="137"/>
        <end position="479"/>
    </location>
</feature>
<dbReference type="Pfam" id="PF10744">
    <property type="entry name" value="Med1"/>
    <property type="match status" value="1"/>
</dbReference>
<keyword evidence="13" id="KW-1185">Reference proteome</keyword>
<evidence type="ECO:0000256" key="1">
    <source>
        <dbReference type="ARBA" id="ARBA00004123"/>
    </source>
</evidence>
<evidence type="ECO:0000256" key="4">
    <source>
        <dbReference type="ARBA" id="ARBA00023015"/>
    </source>
</evidence>
<keyword evidence="6 9" id="KW-0804">Transcription</keyword>
<feature type="compositionally biased region" description="Polar residues" evidence="10">
    <location>
        <begin position="761"/>
        <end position="770"/>
    </location>
</feature>
<keyword evidence="5 9" id="KW-0010">Activator</keyword>
<evidence type="ECO:0000256" key="5">
    <source>
        <dbReference type="ARBA" id="ARBA00023159"/>
    </source>
</evidence>
<evidence type="ECO:0000256" key="3">
    <source>
        <dbReference type="ARBA" id="ARBA00020612"/>
    </source>
</evidence>
<dbReference type="CTD" id="6751905"/>
<evidence type="ECO:0000256" key="7">
    <source>
        <dbReference type="ARBA" id="ARBA00023242"/>
    </source>
</evidence>
<protein>
    <recommendedName>
        <fullName evidence="3 9">Mediator of RNA polymerase II transcription subunit 1</fullName>
    </recommendedName>
    <alternativeName>
        <fullName evidence="8 9">Mediator complex subunit 1</fullName>
    </alternativeName>
</protein>
<dbReference type="EMBL" id="DS985243">
    <property type="protein sequence ID" value="EDV27236.1"/>
    <property type="molecule type" value="Genomic_DNA"/>
</dbReference>
<dbReference type="GO" id="GO:0016592">
    <property type="term" value="C:mediator complex"/>
    <property type="evidence" value="ECO:0000318"/>
    <property type="project" value="GO_Central"/>
</dbReference>
<dbReference type="InterPro" id="IPR019680">
    <property type="entry name" value="Mediator_Med1"/>
</dbReference>
<sequence length="928" mass="102676">MVTNESASHDLCAAGLQRKFFVKVNNLKTQLTVTVSDWAVVCCTFYCSMTAMFTDSLTQVHPFAENNFNQIHANFKNSIANMKQHLDNILQMDNSSRILLLCQDKFQQQENCKYIKSYLRNIIESLGVHSSASDTDYIPYLEIIARSANLKFVHHGDNCFISSDMFYVEITLKNHKEVTEVKVVHGEDPKVTPVMTDLLRKRQFQEFKKHLLGLSSLYQLFGTSTEKSLAFMALQAVETDLSTLAAYQNLSGQNNPMEIINKGYVGHVTEREGGLPMKLTFYISPKDMFDNNTSEKINLEDAIIKGRAIGFSASVLIEQGKKCLLPKLPVVVLPTQVTDVPSYKKLCNENSAELPASFVLVFDDFIPVDASIMAKIYKIVKGQDKVYINSSSATIEDLLASNFREEKAKNGFHRNRNSSFVVKLPDQKQKYVFCKSLDSVPLGTLNVKRIPFLNPQQVPRIITLLRQQIVFNELISSCVCGQPNDLRDDEVGITTFEVITFPPNLLCLTFQHPLSDFLMSVYVVICLLCLYEIWTNGRLPQFALLCFSCLSIPVTLRAILRKSVSYSANQQGDSHDIAIPSSAGSTDAENQVMQFSNILSPTTSLSMKLTDAVEQNPTKRKRNDSEIEEANVNDFGQESAVRVVEAGTGSVTETKSASNDNNEIETPPAKVFIEDTDVMESPIVGETEYSKMSEMNDKPEDENNHEPEPVVENIVTSAIEEPADARVVSELEAFVHNTVHDSPSTLSKDPATYLQTVDLSNTTAESNSEPINDVSIPESDRDEIDRLPNPASIGEMDSDGNIMITSIDEVITGSIPSVEDSMVATSDPGMEGADLLSAISDLAGSGSVNLEKSDDPSSLPSINDPTISKLLGLSREDETELDEEMIAGAEQNLLGLASYNSPEMDDSFAQIGSIIGEPDKELEEEENN</sequence>
<evidence type="ECO:0000313" key="12">
    <source>
        <dbReference type="EMBL" id="EDV27236.1"/>
    </source>
</evidence>
<dbReference type="GO" id="GO:0045944">
    <property type="term" value="P:positive regulation of transcription by RNA polymerase II"/>
    <property type="evidence" value="ECO:0007669"/>
    <property type="project" value="UniProtKB-ARBA"/>
</dbReference>
<dbReference type="AlphaFoldDB" id="B3RQG3"/>
<dbReference type="GO" id="GO:0006357">
    <property type="term" value="P:regulation of transcription by RNA polymerase II"/>
    <property type="evidence" value="ECO:0000318"/>
    <property type="project" value="GO_Central"/>
</dbReference>
<proteinExistence type="inferred from homology"/>
<keyword evidence="4 9" id="KW-0805">Transcription regulation</keyword>
<dbReference type="PANTHER" id="PTHR12881">
    <property type="entry name" value="MEDIATOR OF RNA POLYMERASE II TRANSCRIPTION SUBUNIT 1"/>
    <property type="match status" value="1"/>
</dbReference>
<reference evidence="12 13" key="1">
    <citation type="journal article" date="2008" name="Nature">
        <title>The Trichoplax genome and the nature of placozoans.</title>
        <authorList>
            <person name="Srivastava M."/>
            <person name="Begovic E."/>
            <person name="Chapman J."/>
            <person name="Putnam N.H."/>
            <person name="Hellsten U."/>
            <person name="Kawashima T."/>
            <person name="Kuo A."/>
            <person name="Mitros T."/>
            <person name="Salamov A."/>
            <person name="Carpenter M.L."/>
            <person name="Signorovitch A.Y."/>
            <person name="Moreno M.A."/>
            <person name="Kamm K."/>
            <person name="Grimwood J."/>
            <person name="Schmutz J."/>
            <person name="Shapiro H."/>
            <person name="Grigoriev I.V."/>
            <person name="Buss L.W."/>
            <person name="Schierwater B."/>
            <person name="Dellaporta S.L."/>
            <person name="Rokhsar D.S."/>
        </authorList>
    </citation>
    <scope>NUCLEOTIDE SEQUENCE [LARGE SCALE GENOMIC DNA]</scope>
    <source>
        <strain evidence="12 13">Grell-BS-1999</strain>
    </source>
</reference>
<evidence type="ECO:0000256" key="10">
    <source>
        <dbReference type="SAM" id="MobiDB-lite"/>
    </source>
</evidence>
<dbReference type="OrthoDB" id="2281547at2759"/>
<dbReference type="eggNOG" id="ENOG502QPZ7">
    <property type="taxonomic scope" value="Eukaryota"/>
</dbReference>
<dbReference type="GO" id="GO:0003712">
    <property type="term" value="F:transcription coregulator activity"/>
    <property type="evidence" value="ECO:0000318"/>
    <property type="project" value="GO_Central"/>
</dbReference>
<dbReference type="STRING" id="10228.B3RQG3"/>
<accession>B3RQG3</accession>
<evidence type="ECO:0000256" key="2">
    <source>
        <dbReference type="ARBA" id="ARBA00006210"/>
    </source>
</evidence>
<dbReference type="HOGENOM" id="CLU_315069_0_0_1"/>
<comment type="similarity">
    <text evidence="2 9">Belongs to the Mediator complex subunit 1 family.</text>
</comment>
<dbReference type="InterPro" id="IPR051999">
    <property type="entry name" value="Mediator_complex_subunit_1"/>
</dbReference>
<gene>
    <name evidence="12" type="ORF">TRIADDRAFT_54978</name>
</gene>
<name>B3RQG3_TRIAD</name>
<keyword evidence="7 9" id="KW-0539">Nucleus</keyword>
<dbReference type="Proteomes" id="UP000009022">
    <property type="component" value="Unassembled WGS sequence"/>
</dbReference>
<dbReference type="GeneID" id="6751905"/>
<dbReference type="RefSeq" id="XP_002111232.1">
    <property type="nucleotide sequence ID" value="XM_002111196.1"/>
</dbReference>
<dbReference type="InParanoid" id="B3RQG3"/>